<comment type="caution">
    <text evidence="1">The sequence shown here is derived from an EMBL/GenBank/DDBJ whole genome shotgun (WGS) entry which is preliminary data.</text>
</comment>
<gene>
    <name evidence="1" type="ORF">DCP75_08785</name>
</gene>
<accession>A0A3C1KMA5</accession>
<dbReference type="EMBL" id="DMND01000121">
    <property type="protein sequence ID" value="HAN27797.1"/>
    <property type="molecule type" value="Genomic_DNA"/>
</dbReference>
<sequence>MNSESPTPESTQSSLTLEPNDTRHLAMLCGQFDGHLRQIESRLGISIAARGNQFLLSGPP</sequence>
<dbReference type="AlphaFoldDB" id="A0A3C1KMA5"/>
<organism evidence="1 2">
    <name type="scientific">Haliea salexigens</name>
    <dbReference type="NCBI Taxonomy" id="287487"/>
    <lineage>
        <taxon>Bacteria</taxon>
        <taxon>Pseudomonadati</taxon>
        <taxon>Pseudomonadota</taxon>
        <taxon>Gammaproteobacteria</taxon>
        <taxon>Cellvibrionales</taxon>
        <taxon>Halieaceae</taxon>
        <taxon>Haliea</taxon>
    </lineage>
</organism>
<feature type="non-terminal residue" evidence="1">
    <location>
        <position position="60"/>
    </location>
</feature>
<evidence type="ECO:0000313" key="2">
    <source>
        <dbReference type="Proteomes" id="UP000259273"/>
    </source>
</evidence>
<evidence type="ECO:0000313" key="1">
    <source>
        <dbReference type="EMBL" id="HAN27797.1"/>
    </source>
</evidence>
<dbReference type="Proteomes" id="UP000259273">
    <property type="component" value="Unassembled WGS sequence"/>
</dbReference>
<name>A0A3C1KMA5_9GAMM</name>
<protein>
    <submittedName>
        <fullName evidence="1">PhoH family protein</fullName>
    </submittedName>
</protein>
<reference evidence="1 2" key="1">
    <citation type="journal article" date="2018" name="Nat. Biotechnol.">
        <title>A standardized bacterial taxonomy based on genome phylogeny substantially revises the tree of life.</title>
        <authorList>
            <person name="Parks D.H."/>
            <person name="Chuvochina M."/>
            <person name="Waite D.W."/>
            <person name="Rinke C."/>
            <person name="Skarshewski A."/>
            <person name="Chaumeil P.A."/>
            <person name="Hugenholtz P."/>
        </authorList>
    </citation>
    <scope>NUCLEOTIDE SEQUENCE [LARGE SCALE GENOMIC DNA]</scope>
    <source>
        <strain evidence="1">UBA9158</strain>
    </source>
</reference>
<proteinExistence type="predicted"/>